<feature type="compositionally biased region" description="Polar residues" evidence="1">
    <location>
        <begin position="361"/>
        <end position="373"/>
    </location>
</feature>
<dbReference type="Proteomes" id="UP000694257">
    <property type="component" value="Chromosome"/>
</dbReference>
<gene>
    <name evidence="2" type="ORF">KV110_09590</name>
</gene>
<proteinExistence type="predicted"/>
<sequence>MSGTDPDYISSMEHFESMRHEEIYAKTQQINAAEVLQASVAWLEVAATLSTSFPLTRGSVDRVMNSMEWKGAAAEAAYASTRSFASSVDELAAIMGQVGARLGGVAAAAEAVKIAVAPPGSSGPIGAVARLLEAAHVIDAKMAEETMRQEAVLAMNMVYKPAYGMAGKAVPALPPPPELPTDVKPAPFVPQQRTVPPTEYTPQQPSQPDGKQPNVHPTVPAPAPSAPESQAPPSTTTPPRPVPDPTPTPTPTPTSPPTTQQAPPSATPTPEAPPTQQAPPPPPTTQAPPPPPPTTQAPPPSPTEQAPPLPEPPAQPPLPEPPPQPPIPGPAEPPVPLPDPGGQPGVTGPIPEEDEQPQPPSTTNQPGVVPSQK</sequence>
<protein>
    <submittedName>
        <fullName evidence="2">Uncharacterized protein</fullName>
    </submittedName>
</protein>
<evidence type="ECO:0000313" key="2">
    <source>
        <dbReference type="EMBL" id="QXN93314.1"/>
    </source>
</evidence>
<dbReference type="EMBL" id="CP078145">
    <property type="protein sequence ID" value="QXN93314.1"/>
    <property type="molecule type" value="Genomic_DNA"/>
</dbReference>
<feature type="region of interest" description="Disordered" evidence="1">
    <location>
        <begin position="174"/>
        <end position="373"/>
    </location>
</feature>
<reference evidence="2 3" key="1">
    <citation type="submission" date="2021-07" db="EMBL/GenBank/DDBJ databases">
        <title>Whole Genome Sequence of Nocardia Iowensis.</title>
        <authorList>
            <person name="Lamm A."/>
            <person name="Collins-Fairclough A.M."/>
            <person name="Bunk B."/>
            <person name="Sproer C."/>
        </authorList>
    </citation>
    <scope>NUCLEOTIDE SEQUENCE [LARGE SCALE GENOMIC DNA]</scope>
    <source>
        <strain evidence="2 3">NRRL 5646</strain>
    </source>
</reference>
<keyword evidence="3" id="KW-1185">Reference proteome</keyword>
<dbReference type="RefSeq" id="WP_218475233.1">
    <property type="nucleotide sequence ID" value="NZ_BAABJN010000001.1"/>
</dbReference>
<evidence type="ECO:0000256" key="1">
    <source>
        <dbReference type="SAM" id="MobiDB-lite"/>
    </source>
</evidence>
<feature type="compositionally biased region" description="Polar residues" evidence="1">
    <location>
        <begin position="191"/>
        <end position="209"/>
    </location>
</feature>
<accession>A0ABX8RUK3</accession>
<organism evidence="2 3">
    <name type="scientific">Nocardia iowensis</name>
    <dbReference type="NCBI Taxonomy" id="204891"/>
    <lineage>
        <taxon>Bacteria</taxon>
        <taxon>Bacillati</taxon>
        <taxon>Actinomycetota</taxon>
        <taxon>Actinomycetes</taxon>
        <taxon>Mycobacteriales</taxon>
        <taxon>Nocardiaceae</taxon>
        <taxon>Nocardia</taxon>
    </lineage>
</organism>
<feature type="compositionally biased region" description="Pro residues" evidence="1">
    <location>
        <begin position="265"/>
        <end position="341"/>
    </location>
</feature>
<feature type="compositionally biased region" description="Pro residues" evidence="1">
    <location>
        <begin position="235"/>
        <end position="256"/>
    </location>
</feature>
<evidence type="ECO:0000313" key="3">
    <source>
        <dbReference type="Proteomes" id="UP000694257"/>
    </source>
</evidence>
<name>A0ABX8RUK3_NOCIO</name>